<dbReference type="PANTHER" id="PTHR10039">
    <property type="entry name" value="AMELOGENIN"/>
    <property type="match status" value="1"/>
</dbReference>
<dbReference type="AlphaFoldDB" id="A0A0W0FPQ7"/>
<reference evidence="3 4" key="1">
    <citation type="submission" date="2015-12" db="EMBL/GenBank/DDBJ databases">
        <title>Draft genome sequence of Moniliophthora roreri, the causal agent of frosty pod rot of cacao.</title>
        <authorList>
            <person name="Aime M.C."/>
            <person name="Diaz-Valderrama J.R."/>
            <person name="Kijpornyongpan T."/>
            <person name="Phillips-Mora W."/>
        </authorList>
    </citation>
    <scope>NUCLEOTIDE SEQUENCE [LARGE SCALE GENOMIC DNA]</scope>
    <source>
        <strain evidence="3 4">MCA 2952</strain>
    </source>
</reference>
<proteinExistence type="predicted"/>
<sequence length="804" mass="91658">MFPNAQDFQILGGQFNVAGRDINNYSADPLQVLWQSIKDVGASHDSGIRYPPPQCHPDTRRGVIRVLHEWIHSPFPEQPVMWLYGPAGAGKSAIAQTMSETGQEGGFLVSSFFFSRGDPHRGIANSLCLCIAYGLATSIPELRELIKESIRKNPAILQATLEKQLEKLIVEPCRTLEQLHDYPWLIVIDGLDECKGSREQQHILSLLATVLPKQIHLRFLICSRPEPHIREVFDVDAFRPYLRRIALDETFHPCCDIATFLDSEFGRIRIDPRNQYIPFPNPWPAPGVIDELAQKACGQFIYATTVIKFIDNEYSNPCIQLAQVLKPSIHRYPEMSSPFRDLDVLYHQILSSNPQHSKLREVLWALVLYHKWGHPYQLGPTPEEIETFLLLPKGDVILTLRGMHSILKVGGPKDAIWILHASFGDFLSHETRSGYFSLVSEQKQFSFLACRTLCALEYYSRASDMDEDDYLRGDDSWVQSHFVRRAWETWGEYCSKSGLNDEVLNALRKFDFTVVFGTHIRKFLLPYVLEGLPEGNGTKIQFFLQTRLLLERLQMDPASYADIIQRFSDYRRGFTVRVSHPVVPDVATSRILDVAARALGYTLVYPTRINEALTQLRRLGKIPGVPDLVKFHFRVISIRDTCRCTRDASRSLLPCSESTSGDVYHIQLSVATREPAVIALSHPEHWHANNETKRLVLFLGLPLHELLDICGPAPELLDPLPRVIWRVRSSTDKEHVLRWLQSFPPEYTDRTSPLIAKVQEIQDEEDVSLMVTTFGQWDVKEPGPVMSVMLGLVEGDRISEYLDI</sequence>
<keyword evidence="1" id="KW-0677">Repeat</keyword>
<dbReference type="EMBL" id="LATX01001774">
    <property type="protein sequence ID" value="KTB38253.1"/>
    <property type="molecule type" value="Genomic_DNA"/>
</dbReference>
<dbReference type="eggNOG" id="ENOG502QWK4">
    <property type="taxonomic scope" value="Eukaryota"/>
</dbReference>
<protein>
    <recommendedName>
        <fullName evidence="2">Nephrocystin 3-like N-terminal domain-containing protein</fullName>
    </recommendedName>
</protein>
<evidence type="ECO:0000313" key="3">
    <source>
        <dbReference type="EMBL" id="KTB38253.1"/>
    </source>
</evidence>
<dbReference type="SUPFAM" id="SSF52540">
    <property type="entry name" value="P-loop containing nucleoside triphosphate hydrolases"/>
    <property type="match status" value="1"/>
</dbReference>
<dbReference type="Gene3D" id="3.40.50.300">
    <property type="entry name" value="P-loop containing nucleotide triphosphate hydrolases"/>
    <property type="match status" value="1"/>
</dbReference>
<organism evidence="3 4">
    <name type="scientific">Moniliophthora roreri</name>
    <name type="common">Frosty pod rot fungus</name>
    <name type="synonym">Monilia roreri</name>
    <dbReference type="NCBI Taxonomy" id="221103"/>
    <lineage>
        <taxon>Eukaryota</taxon>
        <taxon>Fungi</taxon>
        <taxon>Dikarya</taxon>
        <taxon>Basidiomycota</taxon>
        <taxon>Agaricomycotina</taxon>
        <taxon>Agaricomycetes</taxon>
        <taxon>Agaricomycetidae</taxon>
        <taxon>Agaricales</taxon>
        <taxon>Marasmiineae</taxon>
        <taxon>Marasmiaceae</taxon>
        <taxon>Moniliophthora</taxon>
    </lineage>
</organism>
<comment type="caution">
    <text evidence="3">The sequence shown here is derived from an EMBL/GenBank/DDBJ whole genome shotgun (WGS) entry which is preliminary data.</text>
</comment>
<evidence type="ECO:0000313" key="4">
    <source>
        <dbReference type="Proteomes" id="UP000054988"/>
    </source>
</evidence>
<feature type="domain" description="Nephrocystin 3-like N-terminal" evidence="2">
    <location>
        <begin position="68"/>
        <end position="224"/>
    </location>
</feature>
<name>A0A0W0FPQ7_MONRR</name>
<dbReference type="InterPro" id="IPR056884">
    <property type="entry name" value="NPHP3-like_N"/>
</dbReference>
<dbReference type="InterPro" id="IPR027417">
    <property type="entry name" value="P-loop_NTPase"/>
</dbReference>
<dbReference type="Proteomes" id="UP000054988">
    <property type="component" value="Unassembled WGS sequence"/>
</dbReference>
<evidence type="ECO:0000259" key="2">
    <source>
        <dbReference type="Pfam" id="PF24883"/>
    </source>
</evidence>
<accession>A0A0W0FPQ7</accession>
<dbReference type="Pfam" id="PF24883">
    <property type="entry name" value="NPHP3_N"/>
    <property type="match status" value="1"/>
</dbReference>
<evidence type="ECO:0000256" key="1">
    <source>
        <dbReference type="ARBA" id="ARBA00022737"/>
    </source>
</evidence>
<gene>
    <name evidence="3" type="ORF">WG66_9220</name>
</gene>
<dbReference type="PANTHER" id="PTHR10039:SF14">
    <property type="entry name" value="NACHT DOMAIN-CONTAINING PROTEIN"/>
    <property type="match status" value="1"/>
</dbReference>